<comment type="caution">
    <text evidence="11">The sequence shown here is derived from an EMBL/GenBank/DDBJ whole genome shotgun (WGS) entry which is preliminary data.</text>
</comment>
<dbReference type="PANTHER" id="PTHR43298">
    <property type="entry name" value="MULTIDRUG RESISTANCE PROTEIN NORM-RELATED"/>
    <property type="match status" value="1"/>
</dbReference>
<keyword evidence="12" id="KW-1185">Reference proteome</keyword>
<dbReference type="InterPro" id="IPR048279">
    <property type="entry name" value="MdtK-like"/>
</dbReference>
<keyword evidence="8 10" id="KW-0472">Membrane</keyword>
<dbReference type="PIRSF" id="PIRSF006603">
    <property type="entry name" value="DinF"/>
    <property type="match status" value="1"/>
</dbReference>
<protein>
    <recommendedName>
        <fullName evidence="9">Multidrug-efflux transporter</fullName>
    </recommendedName>
</protein>
<feature type="transmembrane region" description="Helical" evidence="10">
    <location>
        <begin position="301"/>
        <end position="321"/>
    </location>
</feature>
<accession>A0ABD5ZM27</accession>
<dbReference type="PANTHER" id="PTHR43298:SF2">
    <property type="entry name" value="FMN_FAD EXPORTER YEEO-RELATED"/>
    <property type="match status" value="1"/>
</dbReference>
<feature type="transmembrane region" description="Helical" evidence="10">
    <location>
        <begin position="178"/>
        <end position="199"/>
    </location>
</feature>
<feature type="transmembrane region" description="Helical" evidence="10">
    <location>
        <begin position="103"/>
        <end position="126"/>
    </location>
</feature>
<feature type="transmembrane region" description="Helical" evidence="10">
    <location>
        <begin position="403"/>
        <end position="422"/>
    </location>
</feature>
<dbReference type="GO" id="GO:0015297">
    <property type="term" value="F:antiporter activity"/>
    <property type="evidence" value="ECO:0007669"/>
    <property type="project" value="UniProtKB-KW"/>
</dbReference>
<feature type="transmembrane region" description="Helical" evidence="10">
    <location>
        <begin position="71"/>
        <end position="91"/>
    </location>
</feature>
<evidence type="ECO:0000256" key="2">
    <source>
        <dbReference type="ARBA" id="ARBA00022448"/>
    </source>
</evidence>
<keyword evidence="3" id="KW-0050">Antiport</keyword>
<organism evidence="11 12">
    <name type="scientific">Halosegnis marinus</name>
    <dbReference type="NCBI Taxonomy" id="3034023"/>
    <lineage>
        <taxon>Archaea</taxon>
        <taxon>Methanobacteriati</taxon>
        <taxon>Methanobacteriota</taxon>
        <taxon>Stenosarchaea group</taxon>
        <taxon>Halobacteria</taxon>
        <taxon>Halobacteriales</taxon>
        <taxon>Natronomonadaceae</taxon>
        <taxon>Halosegnis</taxon>
    </lineage>
</organism>
<dbReference type="NCBIfam" id="TIGR00797">
    <property type="entry name" value="matE"/>
    <property type="match status" value="1"/>
</dbReference>
<evidence type="ECO:0000256" key="1">
    <source>
        <dbReference type="ARBA" id="ARBA00004651"/>
    </source>
</evidence>
<gene>
    <name evidence="11" type="ORF">ACFQJ4_04770</name>
</gene>
<dbReference type="Pfam" id="PF01554">
    <property type="entry name" value="MatE"/>
    <property type="match status" value="2"/>
</dbReference>
<keyword evidence="6 10" id="KW-1133">Transmembrane helix</keyword>
<evidence type="ECO:0000256" key="4">
    <source>
        <dbReference type="ARBA" id="ARBA00022475"/>
    </source>
</evidence>
<keyword evidence="7" id="KW-0406">Ion transport</keyword>
<comment type="subcellular location">
    <subcellularLocation>
        <location evidence="1">Cell membrane</location>
        <topology evidence="1">Multi-pass membrane protein</topology>
    </subcellularLocation>
</comment>
<keyword evidence="2" id="KW-0813">Transport</keyword>
<name>A0ABD5ZM27_9EURY</name>
<evidence type="ECO:0000313" key="11">
    <source>
        <dbReference type="EMBL" id="MFC7234629.1"/>
    </source>
</evidence>
<feature type="transmembrane region" description="Helical" evidence="10">
    <location>
        <begin position="146"/>
        <end position="166"/>
    </location>
</feature>
<feature type="transmembrane region" description="Helical" evidence="10">
    <location>
        <begin position="205"/>
        <end position="225"/>
    </location>
</feature>
<reference evidence="11 12" key="1">
    <citation type="journal article" date="2019" name="Int. J. Syst. Evol. Microbiol.">
        <title>The Global Catalogue of Microorganisms (GCM) 10K type strain sequencing project: providing services to taxonomists for standard genome sequencing and annotation.</title>
        <authorList>
            <consortium name="The Broad Institute Genomics Platform"/>
            <consortium name="The Broad Institute Genome Sequencing Center for Infectious Disease"/>
            <person name="Wu L."/>
            <person name="Ma J."/>
        </authorList>
    </citation>
    <scope>NUCLEOTIDE SEQUENCE [LARGE SCALE GENOMIC DNA]</scope>
    <source>
        <strain evidence="11 12">DT85</strain>
    </source>
</reference>
<keyword evidence="5 10" id="KW-0812">Transmembrane</keyword>
<dbReference type="GeneID" id="79266297"/>
<sequence length="474" mass="47645">MSRLARLAALVAGLLADANVIEERRLRETVDLSWPRVVTGFAIMSKRTVDLAIVGVAVGETAVAGLTVANAYWTVGKLLFIGLAGGTLSLVSQNVGGGDDARATGVVRASLLAAFVLSLPLAAAFGLGAEPLAGLVGGGEAATGHAAVYLAVVAPGLVFEALNLVASRTYAGVGNTTTPMAVRALGAALNVALSATFVFAFDLGVFGAGLGTTLSTLLVAVVFAWGMTGRSYAGRGASPLPVFGASVVDRRLVGQLGRVSAPLVARRVAQGVVVFPLLAVAATFGPVVLAAVGVARQVRQLLNSFTWGFSIAASTLVGQALGRGDEDAARAYGREITTLSAVVYLLAAALVVALSRPIASVFVGPDAVGTTALFVAVAAGSAVALGVDGSVTGTLRGAGDTRVPFVATLAGLYLVALPLAGLGVVTSLGATALLFALLAETGVPVLVNVWRFRTGAWVAVSRAYRPDADSDPGD</sequence>
<dbReference type="GO" id="GO:0006811">
    <property type="term" value="P:monoatomic ion transport"/>
    <property type="evidence" value="ECO:0007669"/>
    <property type="project" value="UniProtKB-KW"/>
</dbReference>
<feature type="transmembrane region" description="Helical" evidence="10">
    <location>
        <begin position="371"/>
        <end position="391"/>
    </location>
</feature>
<dbReference type="RefSeq" id="WP_276235642.1">
    <property type="nucleotide sequence ID" value="NZ_CP119802.1"/>
</dbReference>
<dbReference type="Proteomes" id="UP001596398">
    <property type="component" value="Unassembled WGS sequence"/>
</dbReference>
<dbReference type="InterPro" id="IPR050222">
    <property type="entry name" value="MATE_MdtK"/>
</dbReference>
<evidence type="ECO:0000256" key="8">
    <source>
        <dbReference type="ARBA" id="ARBA00023136"/>
    </source>
</evidence>
<proteinExistence type="predicted"/>
<feature type="transmembrane region" description="Helical" evidence="10">
    <location>
        <begin position="272"/>
        <end position="295"/>
    </location>
</feature>
<evidence type="ECO:0000256" key="9">
    <source>
        <dbReference type="ARBA" id="ARBA00031636"/>
    </source>
</evidence>
<dbReference type="CDD" id="cd13137">
    <property type="entry name" value="MATE_NorM_like"/>
    <property type="match status" value="1"/>
</dbReference>
<feature type="transmembrane region" description="Helical" evidence="10">
    <location>
        <begin position="428"/>
        <end position="447"/>
    </location>
</feature>
<evidence type="ECO:0000256" key="10">
    <source>
        <dbReference type="SAM" id="Phobius"/>
    </source>
</evidence>
<evidence type="ECO:0000313" key="12">
    <source>
        <dbReference type="Proteomes" id="UP001596398"/>
    </source>
</evidence>
<dbReference type="EMBL" id="JBHTAP010000001">
    <property type="protein sequence ID" value="MFC7234629.1"/>
    <property type="molecule type" value="Genomic_DNA"/>
</dbReference>
<evidence type="ECO:0000256" key="3">
    <source>
        <dbReference type="ARBA" id="ARBA00022449"/>
    </source>
</evidence>
<feature type="transmembrane region" description="Helical" evidence="10">
    <location>
        <begin position="341"/>
        <end position="359"/>
    </location>
</feature>
<evidence type="ECO:0000256" key="5">
    <source>
        <dbReference type="ARBA" id="ARBA00022692"/>
    </source>
</evidence>
<keyword evidence="4" id="KW-1003">Cell membrane</keyword>
<dbReference type="AlphaFoldDB" id="A0ABD5ZM27"/>
<dbReference type="InterPro" id="IPR002528">
    <property type="entry name" value="MATE_fam"/>
</dbReference>
<evidence type="ECO:0000256" key="6">
    <source>
        <dbReference type="ARBA" id="ARBA00022989"/>
    </source>
</evidence>
<dbReference type="GO" id="GO:0005886">
    <property type="term" value="C:plasma membrane"/>
    <property type="evidence" value="ECO:0007669"/>
    <property type="project" value="UniProtKB-SubCell"/>
</dbReference>
<evidence type="ECO:0000256" key="7">
    <source>
        <dbReference type="ARBA" id="ARBA00023065"/>
    </source>
</evidence>